<name>A0A0W8I579_9MICO</name>
<evidence type="ECO:0000256" key="1">
    <source>
        <dbReference type="ARBA" id="ARBA00009981"/>
    </source>
</evidence>
<dbReference type="RefSeq" id="WP_058891399.1">
    <property type="nucleotide sequence ID" value="NZ_LQBL01000028.1"/>
</dbReference>
<keyword evidence="5" id="KW-1185">Reference proteome</keyword>
<comment type="caution">
    <text evidence="4">The sequence shown here is derived from an EMBL/GenBank/DDBJ whole genome shotgun (WGS) entry which is preliminary data.</text>
</comment>
<accession>A0A0W8I579</accession>
<dbReference type="SUPFAM" id="SSF143120">
    <property type="entry name" value="YefM-like"/>
    <property type="match status" value="1"/>
</dbReference>
<dbReference type="Gene3D" id="3.40.1620.10">
    <property type="entry name" value="YefM-like domain"/>
    <property type="match status" value="1"/>
</dbReference>
<comment type="similarity">
    <text evidence="1 2">Belongs to the phD/YefM antitoxin family.</text>
</comment>
<dbReference type="PANTHER" id="PTHR35377:SF5">
    <property type="entry name" value="ANTITOXIN VAPB46"/>
    <property type="match status" value="1"/>
</dbReference>
<dbReference type="GO" id="GO:0097351">
    <property type="term" value="F:toxin sequestering activity"/>
    <property type="evidence" value="ECO:0007669"/>
    <property type="project" value="TreeGrafter"/>
</dbReference>
<feature type="region of interest" description="Disordered" evidence="3">
    <location>
        <begin position="66"/>
        <end position="91"/>
    </location>
</feature>
<dbReference type="NCBIfam" id="TIGR01552">
    <property type="entry name" value="phd_fam"/>
    <property type="match status" value="1"/>
</dbReference>
<dbReference type="AlphaFoldDB" id="A0A0W8I579"/>
<comment type="function">
    <text evidence="2">Antitoxin component of a type II toxin-antitoxin (TA) system.</text>
</comment>
<evidence type="ECO:0000256" key="2">
    <source>
        <dbReference type="RuleBase" id="RU362080"/>
    </source>
</evidence>
<dbReference type="InterPro" id="IPR036165">
    <property type="entry name" value="YefM-like_sf"/>
</dbReference>
<dbReference type="OrthoDB" id="4419580at2"/>
<dbReference type="STRING" id="767452.AVL62_00910"/>
<evidence type="ECO:0000313" key="4">
    <source>
        <dbReference type="EMBL" id="KUG53391.1"/>
    </source>
</evidence>
<organism evidence="4 5">
    <name type="scientific">Serinicoccus chungangensis</name>
    <dbReference type="NCBI Taxonomy" id="767452"/>
    <lineage>
        <taxon>Bacteria</taxon>
        <taxon>Bacillati</taxon>
        <taxon>Actinomycetota</taxon>
        <taxon>Actinomycetes</taxon>
        <taxon>Micrococcales</taxon>
        <taxon>Ornithinimicrobiaceae</taxon>
        <taxon>Serinicoccus</taxon>
    </lineage>
</organism>
<reference evidence="4 5" key="1">
    <citation type="submission" date="2015-12" db="EMBL/GenBank/DDBJ databases">
        <title>Serinicoccus chungangenesis strain CD08_5 genome sequencing and assembly.</title>
        <authorList>
            <person name="Chander A.M."/>
            <person name="Kaur G."/>
            <person name="Nair G.R."/>
            <person name="Dhawan D.K."/>
            <person name="Kochhar R.K."/>
            <person name="Mayilraj S."/>
            <person name="Bhadada S.K."/>
        </authorList>
    </citation>
    <scope>NUCLEOTIDE SEQUENCE [LARGE SCALE GENOMIC DNA]</scope>
    <source>
        <strain evidence="4 5">CD08_5</strain>
    </source>
</reference>
<proteinExistence type="inferred from homology"/>
<dbReference type="InterPro" id="IPR051416">
    <property type="entry name" value="phD-YefM_TA_antitoxins"/>
</dbReference>
<gene>
    <name evidence="4" type="ORF">AVL62_00910</name>
</gene>
<evidence type="ECO:0000313" key="5">
    <source>
        <dbReference type="Proteomes" id="UP000054837"/>
    </source>
</evidence>
<sequence>MSERSIGIRELQQNASAVVSRAAAGEALLITDHGRPVARLVPLGASRTSELLTAGLARAPRAALADLPRPQGASSNTVSEALGQDREDQRY</sequence>
<protein>
    <recommendedName>
        <fullName evidence="2">Antitoxin</fullName>
    </recommendedName>
</protein>
<dbReference type="PANTHER" id="PTHR35377">
    <property type="entry name" value="ANTITOXIN VAPB49-RELATED-RELATED"/>
    <property type="match status" value="1"/>
</dbReference>
<dbReference type="Proteomes" id="UP000054837">
    <property type="component" value="Unassembled WGS sequence"/>
</dbReference>
<dbReference type="InterPro" id="IPR006442">
    <property type="entry name" value="Antitoxin_Phd/YefM"/>
</dbReference>
<dbReference type="Pfam" id="PF02604">
    <property type="entry name" value="PhdYeFM_antitox"/>
    <property type="match status" value="1"/>
</dbReference>
<evidence type="ECO:0000256" key="3">
    <source>
        <dbReference type="SAM" id="MobiDB-lite"/>
    </source>
</evidence>
<dbReference type="EMBL" id="LQBL01000028">
    <property type="protein sequence ID" value="KUG53391.1"/>
    <property type="molecule type" value="Genomic_DNA"/>
</dbReference>